<dbReference type="PROSITE" id="PS51375">
    <property type="entry name" value="PPR"/>
    <property type="match status" value="1"/>
</dbReference>
<accession>A0A0B2Q0W7</accession>
<dbReference type="Pfam" id="PF13812">
    <property type="entry name" value="PPR_3"/>
    <property type="match status" value="1"/>
</dbReference>
<dbReference type="PANTHER" id="PTHR47447:SF17">
    <property type="entry name" value="OS12G0638900 PROTEIN"/>
    <property type="match status" value="1"/>
</dbReference>
<dbReference type="InterPro" id="IPR011990">
    <property type="entry name" value="TPR-like_helical_dom_sf"/>
</dbReference>
<organism evidence="4">
    <name type="scientific">Glycine soja</name>
    <name type="common">Wild soybean</name>
    <dbReference type="NCBI Taxonomy" id="3848"/>
    <lineage>
        <taxon>Eukaryota</taxon>
        <taxon>Viridiplantae</taxon>
        <taxon>Streptophyta</taxon>
        <taxon>Embryophyta</taxon>
        <taxon>Tracheophyta</taxon>
        <taxon>Spermatophyta</taxon>
        <taxon>Magnoliopsida</taxon>
        <taxon>eudicotyledons</taxon>
        <taxon>Gunneridae</taxon>
        <taxon>Pentapetalae</taxon>
        <taxon>rosids</taxon>
        <taxon>fabids</taxon>
        <taxon>Fabales</taxon>
        <taxon>Fabaceae</taxon>
        <taxon>Papilionoideae</taxon>
        <taxon>50 kb inversion clade</taxon>
        <taxon>NPAAA clade</taxon>
        <taxon>indigoferoid/millettioid clade</taxon>
        <taxon>Phaseoleae</taxon>
        <taxon>Glycine</taxon>
        <taxon>Glycine subgen. Soja</taxon>
    </lineage>
</organism>
<dbReference type="AlphaFoldDB" id="A0A0B2Q0W7"/>
<dbReference type="PANTHER" id="PTHR47447">
    <property type="entry name" value="OS03G0856100 PROTEIN"/>
    <property type="match status" value="1"/>
</dbReference>
<keyword evidence="2" id="KW-0677">Repeat</keyword>
<sequence length="112" mass="12473">MKRNQLKPNLVSYNALIDAYGSNGLLADAIKILREMEQERIQPNVVSICTLLAACGRCSRKVKIDTVLTAADMRGIKLNTVAYNAAIESCMNVGEYDKAIGLYKYEEEKNQN</sequence>
<evidence type="ECO:0000256" key="1">
    <source>
        <dbReference type="ARBA" id="ARBA00007626"/>
    </source>
</evidence>
<reference evidence="4" key="1">
    <citation type="submission" date="2014-07" db="EMBL/GenBank/DDBJ databases">
        <title>Identification of a novel salt tolerance gene in wild soybean by whole-genome sequencing.</title>
        <authorList>
            <person name="Lam H.-M."/>
            <person name="Qi X."/>
            <person name="Li M.-W."/>
            <person name="Liu X."/>
            <person name="Xie M."/>
            <person name="Ni M."/>
            <person name="Xu X."/>
        </authorList>
    </citation>
    <scope>NUCLEOTIDE SEQUENCE [LARGE SCALE GENOMIC DNA]</scope>
    <source>
        <tissue evidence="4">Root</tissue>
    </source>
</reference>
<gene>
    <name evidence="4" type="ORF">glysoja_024090</name>
</gene>
<dbReference type="InterPro" id="IPR002885">
    <property type="entry name" value="PPR_rpt"/>
</dbReference>
<dbReference type="NCBIfam" id="TIGR00756">
    <property type="entry name" value="PPR"/>
    <property type="match status" value="1"/>
</dbReference>
<evidence type="ECO:0000256" key="3">
    <source>
        <dbReference type="PROSITE-ProRule" id="PRU00708"/>
    </source>
</evidence>
<evidence type="ECO:0000313" key="4">
    <source>
        <dbReference type="EMBL" id="KHN14970.1"/>
    </source>
</evidence>
<comment type="similarity">
    <text evidence="1">Belongs to the PPR family. P subfamily.</text>
</comment>
<evidence type="ECO:0000256" key="2">
    <source>
        <dbReference type="ARBA" id="ARBA00022737"/>
    </source>
</evidence>
<protein>
    <submittedName>
        <fullName evidence="4">Pentatricopeptide repeat-containing protein</fullName>
    </submittedName>
</protein>
<dbReference type="EMBL" id="KN661445">
    <property type="protein sequence ID" value="KHN14970.1"/>
    <property type="molecule type" value="Genomic_DNA"/>
</dbReference>
<proteinExistence type="inferred from homology"/>
<name>A0A0B2Q0W7_GLYSO</name>
<dbReference type="Proteomes" id="UP000053555">
    <property type="component" value="Unassembled WGS sequence"/>
</dbReference>
<dbReference type="Pfam" id="PF13041">
    <property type="entry name" value="PPR_2"/>
    <property type="match status" value="1"/>
</dbReference>
<dbReference type="Gene3D" id="1.25.40.10">
    <property type="entry name" value="Tetratricopeptide repeat domain"/>
    <property type="match status" value="1"/>
</dbReference>
<feature type="repeat" description="PPR" evidence="3">
    <location>
        <begin position="9"/>
        <end position="43"/>
    </location>
</feature>